<protein>
    <submittedName>
        <fullName evidence="9">ABC transporter permease subunit</fullName>
    </submittedName>
</protein>
<dbReference type="CDD" id="cd06261">
    <property type="entry name" value="TM_PBP2"/>
    <property type="match status" value="1"/>
</dbReference>
<evidence type="ECO:0000256" key="6">
    <source>
        <dbReference type="ARBA" id="ARBA00023136"/>
    </source>
</evidence>
<dbReference type="RefSeq" id="WP_317832157.1">
    <property type="nucleotide sequence ID" value="NZ_CP136920.1"/>
</dbReference>
<feature type="transmembrane region" description="Helical" evidence="7">
    <location>
        <begin position="20"/>
        <end position="42"/>
    </location>
</feature>
<evidence type="ECO:0000256" key="2">
    <source>
        <dbReference type="ARBA" id="ARBA00022448"/>
    </source>
</evidence>
<feature type="transmembrane region" description="Helical" evidence="7">
    <location>
        <begin position="112"/>
        <end position="135"/>
    </location>
</feature>
<feature type="domain" description="ABC transmembrane type-1" evidence="8">
    <location>
        <begin position="75"/>
        <end position="288"/>
    </location>
</feature>
<evidence type="ECO:0000313" key="10">
    <source>
        <dbReference type="Proteomes" id="UP001304300"/>
    </source>
</evidence>
<keyword evidence="4 7" id="KW-0812">Transmembrane</keyword>
<comment type="subcellular location">
    <subcellularLocation>
        <location evidence="1 7">Cell membrane</location>
        <topology evidence="1 7">Multi-pass membrane protein</topology>
    </subcellularLocation>
</comment>
<evidence type="ECO:0000256" key="5">
    <source>
        <dbReference type="ARBA" id="ARBA00022989"/>
    </source>
</evidence>
<gene>
    <name evidence="9" type="ORF">RZN69_15655</name>
</gene>
<dbReference type="Gene3D" id="1.10.3720.10">
    <property type="entry name" value="MetI-like"/>
    <property type="match status" value="1"/>
</dbReference>
<dbReference type="Pfam" id="PF00528">
    <property type="entry name" value="BPD_transp_1"/>
    <property type="match status" value="1"/>
</dbReference>
<keyword evidence="6 7" id="KW-0472">Membrane</keyword>
<sequence length="303" mass="33882">MIKRFKDCEYYKNRELMLMLAPCFLLIFVFLYIPMGGLIVAFKDFRLSLGILDSPWNGLETFKKLFGSSDFPNALRNTLMISGLRLTVGFVAPIVFAILLNEMRLKWLGRFVQTATYLPYLFSWVVLGGIFQMLLAESGPMNSVLASIGIDPVPFLTSNFWFIVTLIVTGIWQAAGYTAVIYLAALAGIDPGLYEAAKMDGAGRFRQIIHVTLPMLRPTIIVLFILQVGHILSAGFDQIYNMYNPSVYGVSDVIDTYVLRRLLTMDFSIATAAGLFKSIVGLVLVLIANKLARRWSDGESGLW</sequence>
<evidence type="ECO:0000256" key="7">
    <source>
        <dbReference type="RuleBase" id="RU363032"/>
    </source>
</evidence>
<dbReference type="GO" id="GO:0005886">
    <property type="term" value="C:plasma membrane"/>
    <property type="evidence" value="ECO:0007669"/>
    <property type="project" value="UniProtKB-SubCell"/>
</dbReference>
<dbReference type="PROSITE" id="PS50928">
    <property type="entry name" value="ABC_TM1"/>
    <property type="match status" value="1"/>
</dbReference>
<dbReference type="InterPro" id="IPR035906">
    <property type="entry name" value="MetI-like_sf"/>
</dbReference>
<feature type="transmembrane region" description="Helical" evidence="7">
    <location>
        <begin position="160"/>
        <end position="187"/>
    </location>
</feature>
<keyword evidence="10" id="KW-1185">Reference proteome</keyword>
<feature type="transmembrane region" description="Helical" evidence="7">
    <location>
        <begin position="208"/>
        <end position="232"/>
    </location>
</feature>
<comment type="similarity">
    <text evidence="7">Belongs to the binding-protein-dependent transport system permease family.</text>
</comment>
<dbReference type="InterPro" id="IPR000515">
    <property type="entry name" value="MetI-like"/>
</dbReference>
<evidence type="ECO:0000256" key="1">
    <source>
        <dbReference type="ARBA" id="ARBA00004651"/>
    </source>
</evidence>
<dbReference type="PANTHER" id="PTHR43227">
    <property type="entry name" value="BLL4140 PROTEIN"/>
    <property type="match status" value="1"/>
</dbReference>
<dbReference type="InterPro" id="IPR050809">
    <property type="entry name" value="UgpAE/MalFG_permease"/>
</dbReference>
<accession>A0AAQ3L8U5</accession>
<evidence type="ECO:0000256" key="4">
    <source>
        <dbReference type="ARBA" id="ARBA00022692"/>
    </source>
</evidence>
<dbReference type="KEGG" id="puo:RZN69_15655"/>
<reference evidence="9 10" key="1">
    <citation type="submission" date="2023-10" db="EMBL/GenBank/DDBJ databases">
        <title>Rubellicoccus peritrichatus gen. nov., sp. nov., isolated from an algae of coral reef tank.</title>
        <authorList>
            <person name="Luo J."/>
        </authorList>
    </citation>
    <scope>NUCLEOTIDE SEQUENCE [LARGE SCALE GENOMIC DNA]</scope>
    <source>
        <strain evidence="9 10">CR14</strain>
    </source>
</reference>
<evidence type="ECO:0000259" key="8">
    <source>
        <dbReference type="PROSITE" id="PS50928"/>
    </source>
</evidence>
<feature type="transmembrane region" description="Helical" evidence="7">
    <location>
        <begin position="79"/>
        <end position="100"/>
    </location>
</feature>
<dbReference type="PANTHER" id="PTHR43227:SF11">
    <property type="entry name" value="BLL4140 PROTEIN"/>
    <property type="match status" value="1"/>
</dbReference>
<evidence type="ECO:0000313" key="9">
    <source>
        <dbReference type="EMBL" id="WOO40059.1"/>
    </source>
</evidence>
<evidence type="ECO:0000256" key="3">
    <source>
        <dbReference type="ARBA" id="ARBA00022475"/>
    </source>
</evidence>
<dbReference type="EMBL" id="CP136920">
    <property type="protein sequence ID" value="WOO40059.1"/>
    <property type="molecule type" value="Genomic_DNA"/>
</dbReference>
<keyword evidence="5 7" id="KW-1133">Transmembrane helix</keyword>
<feature type="transmembrane region" description="Helical" evidence="7">
    <location>
        <begin position="267"/>
        <end position="288"/>
    </location>
</feature>
<dbReference type="GO" id="GO:0055085">
    <property type="term" value="P:transmembrane transport"/>
    <property type="evidence" value="ECO:0007669"/>
    <property type="project" value="InterPro"/>
</dbReference>
<dbReference type="Proteomes" id="UP001304300">
    <property type="component" value="Chromosome"/>
</dbReference>
<proteinExistence type="inferred from homology"/>
<organism evidence="9 10">
    <name type="scientific">Rubellicoccus peritrichatus</name>
    <dbReference type="NCBI Taxonomy" id="3080537"/>
    <lineage>
        <taxon>Bacteria</taxon>
        <taxon>Pseudomonadati</taxon>
        <taxon>Verrucomicrobiota</taxon>
        <taxon>Opitutia</taxon>
        <taxon>Puniceicoccales</taxon>
        <taxon>Cerasicoccaceae</taxon>
        <taxon>Rubellicoccus</taxon>
    </lineage>
</organism>
<dbReference type="SUPFAM" id="SSF161098">
    <property type="entry name" value="MetI-like"/>
    <property type="match status" value="1"/>
</dbReference>
<keyword evidence="2 7" id="KW-0813">Transport</keyword>
<name>A0AAQ3L8U5_9BACT</name>
<keyword evidence="3" id="KW-1003">Cell membrane</keyword>
<dbReference type="AlphaFoldDB" id="A0AAQ3L8U5"/>